<dbReference type="SUPFAM" id="SSF48065">
    <property type="entry name" value="DBL homology domain (DH-domain)"/>
    <property type="match status" value="1"/>
</dbReference>
<feature type="compositionally biased region" description="Polar residues" evidence="1">
    <location>
        <begin position="2160"/>
        <end position="2185"/>
    </location>
</feature>
<dbReference type="GO" id="GO:0005085">
    <property type="term" value="F:guanyl-nucleotide exchange factor activity"/>
    <property type="evidence" value="ECO:0007669"/>
    <property type="project" value="InterPro"/>
</dbReference>
<feature type="region of interest" description="Disordered" evidence="1">
    <location>
        <begin position="1495"/>
        <end position="1531"/>
    </location>
</feature>
<feature type="compositionally biased region" description="Basic and acidic residues" evidence="1">
    <location>
        <begin position="365"/>
        <end position="374"/>
    </location>
</feature>
<feature type="region of interest" description="Disordered" evidence="1">
    <location>
        <begin position="2160"/>
        <end position="2207"/>
    </location>
</feature>
<dbReference type="PROSITE" id="PS50010">
    <property type="entry name" value="DH_2"/>
    <property type="match status" value="1"/>
</dbReference>
<dbReference type="PANTHER" id="PTHR45845">
    <property type="entry name" value="RHO GUANINE NUCLEOTIDE EXCHANGE FACTOR-RELATED"/>
    <property type="match status" value="1"/>
</dbReference>
<dbReference type="InterPro" id="IPR055251">
    <property type="entry name" value="SOS1_NGEF_PH"/>
</dbReference>
<evidence type="ECO:0000313" key="4">
    <source>
        <dbReference type="Proteomes" id="UP000695023"/>
    </source>
</evidence>
<dbReference type="SMART" id="SM00325">
    <property type="entry name" value="RhoGEF"/>
    <property type="match status" value="1"/>
</dbReference>
<feature type="compositionally biased region" description="Polar residues" evidence="1">
    <location>
        <begin position="1563"/>
        <end position="1572"/>
    </location>
</feature>
<dbReference type="SMART" id="SM00233">
    <property type="entry name" value="PH"/>
    <property type="match status" value="1"/>
</dbReference>
<reference evidence="5" key="1">
    <citation type="submission" date="2025-08" db="UniProtKB">
        <authorList>
            <consortium name="RefSeq"/>
        </authorList>
    </citation>
    <scope>IDENTIFICATION</scope>
</reference>
<dbReference type="RefSeq" id="XP_005733130.1">
    <property type="nucleotide sequence ID" value="XM_005733073.1"/>
</dbReference>
<feature type="compositionally biased region" description="Low complexity" evidence="1">
    <location>
        <begin position="2050"/>
        <end position="2072"/>
    </location>
</feature>
<dbReference type="Pfam" id="PF00621">
    <property type="entry name" value="RhoGEF"/>
    <property type="match status" value="1"/>
</dbReference>
<dbReference type="Pfam" id="PF22697">
    <property type="entry name" value="SOS1_NGEF_PH"/>
    <property type="match status" value="1"/>
</dbReference>
<feature type="compositionally biased region" description="Polar residues" evidence="1">
    <location>
        <begin position="416"/>
        <end position="454"/>
    </location>
</feature>
<feature type="compositionally biased region" description="Basic and acidic residues" evidence="1">
    <location>
        <begin position="1505"/>
        <end position="1529"/>
    </location>
</feature>
<feature type="region of interest" description="Disordered" evidence="1">
    <location>
        <begin position="827"/>
        <end position="878"/>
    </location>
</feature>
<dbReference type="PANTHER" id="PTHR45845:SF2">
    <property type="entry name" value="RIKEN CDNA D630003M21 GENE"/>
    <property type="match status" value="1"/>
</dbReference>
<dbReference type="InterPro" id="IPR052231">
    <property type="entry name" value="Rho_GEF_signaling-related"/>
</dbReference>
<dbReference type="InterPro" id="IPR011993">
    <property type="entry name" value="PH-like_dom_sf"/>
</dbReference>
<feature type="region of interest" description="Disordered" evidence="1">
    <location>
        <begin position="363"/>
        <end position="386"/>
    </location>
</feature>
<dbReference type="CDD" id="cd00160">
    <property type="entry name" value="RhoGEF"/>
    <property type="match status" value="1"/>
</dbReference>
<feature type="region of interest" description="Disordered" evidence="1">
    <location>
        <begin position="2048"/>
        <end position="2102"/>
    </location>
</feature>
<organism evidence="4 5">
    <name type="scientific">Pundamilia nyererei</name>
    <dbReference type="NCBI Taxonomy" id="303518"/>
    <lineage>
        <taxon>Eukaryota</taxon>
        <taxon>Metazoa</taxon>
        <taxon>Chordata</taxon>
        <taxon>Craniata</taxon>
        <taxon>Vertebrata</taxon>
        <taxon>Euteleostomi</taxon>
        <taxon>Actinopterygii</taxon>
        <taxon>Neopterygii</taxon>
        <taxon>Teleostei</taxon>
        <taxon>Neoteleostei</taxon>
        <taxon>Acanthomorphata</taxon>
        <taxon>Ovalentaria</taxon>
        <taxon>Cichlomorphae</taxon>
        <taxon>Cichliformes</taxon>
        <taxon>Cichlidae</taxon>
        <taxon>African cichlids</taxon>
        <taxon>Pseudocrenilabrinae</taxon>
        <taxon>Haplochromini</taxon>
        <taxon>Pundamilia</taxon>
    </lineage>
</organism>
<feature type="domain" description="DH" evidence="3">
    <location>
        <begin position="1656"/>
        <end position="1867"/>
    </location>
</feature>
<dbReference type="CDD" id="cd13242">
    <property type="entry name" value="PH_puratrophin-1"/>
    <property type="match status" value="1"/>
</dbReference>
<evidence type="ECO:0000256" key="1">
    <source>
        <dbReference type="SAM" id="MobiDB-lite"/>
    </source>
</evidence>
<proteinExistence type="predicted"/>
<feature type="region of interest" description="Disordered" evidence="1">
    <location>
        <begin position="412"/>
        <end position="506"/>
    </location>
</feature>
<evidence type="ECO:0000259" key="3">
    <source>
        <dbReference type="PROSITE" id="PS50010"/>
    </source>
</evidence>
<evidence type="ECO:0000313" key="5">
    <source>
        <dbReference type="RefSeq" id="XP_005733130.1"/>
    </source>
</evidence>
<dbReference type="SUPFAM" id="SSF50729">
    <property type="entry name" value="PH domain-like"/>
    <property type="match status" value="1"/>
</dbReference>
<evidence type="ECO:0000259" key="2">
    <source>
        <dbReference type="PROSITE" id="PS50003"/>
    </source>
</evidence>
<dbReference type="PROSITE" id="PS50003">
    <property type="entry name" value="PH_DOMAIN"/>
    <property type="match status" value="1"/>
</dbReference>
<dbReference type="GeneID" id="102208610"/>
<dbReference type="InterPro" id="IPR035899">
    <property type="entry name" value="DBL_dom_sf"/>
</dbReference>
<dbReference type="InterPro" id="IPR000219">
    <property type="entry name" value="DH_dom"/>
</dbReference>
<feature type="compositionally biased region" description="Polar residues" evidence="1">
    <location>
        <begin position="828"/>
        <end position="860"/>
    </location>
</feature>
<dbReference type="InterPro" id="IPR001849">
    <property type="entry name" value="PH_domain"/>
</dbReference>
<protein>
    <submittedName>
        <fullName evidence="5">Uncharacterized protein LOC102208610</fullName>
    </submittedName>
</protein>
<gene>
    <name evidence="5" type="primary">LOC102208610</name>
</gene>
<sequence length="2217" mass="247069">MDWWRFQRSLDDNNFDSLEGSIQNLLSVLFPPFEATAPTLLSQLFQVIDSHYQGDALRCLLDFLVPAKHILDTVQQAACAPYSGVLFVYEGWPLCLCDQVVVHLAPIDPVLLQPGDFYLQVAPFCDQSARIVVCSLLEDEDLLEELVEETPIPETSYPCIFSLDWLDELNDGRQGTPLSRCLLATEQGVVRLPWERVAVPEFADRPHSARSSMASAPRSYPPLPSPLPLLSPLPNSSSNQSLPLIPSKESALKLLPLTIQNSVLTSSSHPSAFSVETRICPAKHGIAVSLCLVDVSAASSSRLIRVTETESEPKPLGWVSPNTWDSRFTGKGTSTRPSTVSDTWTPTNTDLIVCKGQAKGAEITAQDKGKDRNLQDTSRGEPAPIVGAEGEYIDILQATMLFGRAQSIKEEKQKSEAQIQPHAQIQGQMQRYPQRPAQIQPQDSHRQTQGQTATRMPPPTQWQAPVQLPAKPQTQSHLRPNESAEKGPPSTFSPSQPLHPHSDFTDPSECIRTVHFSEKPCTPCMRRKQGGKVSRAQELRCRYRDSYQAALQNPVTFGKEKEKGAALAVVEEDGDFSLCNNRQGPLENETRDLCFNVQRMYGDSGMQNHCPAAVCKESGEYDTALYWKPGDINITPCMDYRGINACHFGELPEQTCDRTTVPFREPLDVNSAYGSTHNVNGTNSTVETQMTNAKAQSSPNGTGQSRVSTKHHGLLFSSNEISGKHVTLKPCEQLPNRTSSAGSPFTASQNTQVCTSNKRCSSLSTAVVDTSEKCELVIVDGKNVRRKENTNSCAEIPQLHVVKCKNSTAFRLVSPKINRRNMAVLDGGSTSITSRNSQQTQKPSQTDTPLVAGTQKTSRPPSARPRPDHLPLGSPDPGAHPLYLGVASLTGGRDRTGRAVVELYGDHPGWRTAVTSQEIFQMLLYFHSITRTEIRDSGMTLVFDARKTNPQPHLYKALMTLQEQRPQAVSSLVMLVDKENNFRPERCPGIQTDIVTSVKSLLKLVEASQLSSHLDGTLSRGNVDWKELHQKLFPFVYDLHVASSLLLRAISKLEEPRRTDTVQGVQQCMIDQRTLMRDVLEDSRLVSLQREGGAILARLRKQSDLKYPHCEDFSDAVDSVTGLYNHVEEQAHVLVQRSNVSLEHLEYLLQLREMEGHFTQIQQWFNQEGEHHLLEAESVEDSGDRMEQILNSFTGFLIEANDRRHHAMSLVSEAKQLQQRGISYPETEAFRDFVCTFKSGLEDFLCRAEGCGRELQIMVNVCDFCEQATALSSECIDYLDQCQSRIHAVQDLESASQVKQRDTLLQNQDSSPNIASLCQFDIHTEQGSHPTTTGVSPLCTDSSILQAFHDRFQQFSPEKFQEVKAQASFLQGSRGMRVWNFAWLRSQEAQQQLQERMQNVDEVYHQQPDSSSWCEGHFVDVVSTNVQTASPGSHNLVVQSTPGPRHPQWESIMSGAVDLGKRRPILGNNCANSTAVACCNIIVKPEDYSEAGIYQGSKVAPQSPHRSERRTEREVKRRQISRARSERDTAALSQSHTVGCQWFPWGRGFGVRSASQDSCTTRVAKAGSSTPPEQRARIPSSCSHHGQPSCRILQEAQKFQISRHGSFCSEDSCMSDHGTVGGKGTSCCKHSSLPTGRNEGTCCLESPHGSASHALRLQRVMEELVFTEREYVRSLGYILTHYLPLMDRLDIPQDLRGKRGVIFGNLEKLYDFHSHYFLPELEACPREPAMMARCFLRHSESFGLYALYSKNKPQSDALILHRPHDIFKKKQQELGDMMDLSSYLLRPIQRISKYSLLLQDMLALAGSYRPKDIIQDALCTSNICSQSVSGPAVYVPDLTSSERERERAEIQAAAALIRFQMRHGNDLLTMDAIQDCDVNLKEQGQLIRQDEFTVFFRKKKCVRRVFLFEDLILFSKTKKTDIGNDVYIYKQSFKTNDIGMTHNSAMSTLCFEIWFRRRKSEDTYTLRASSVEVKKAWTTDLERILWDQAAHSREMRMQERVFMGMDRKPFMDIQPSDAAICDRAVSCVVTDRIPVACCSHRGLDYPRPHSIGSGSTTSTTLSQSSSSSGRGSLPPAGHPGNLSQGVDANPAVCSSPDAVTDNELNNHHLHQHHLNYEQCNDRHPLMDSTESSEECTNLFSSSEHSCLSAISGEIVDDSSCVSQNSQTHPQTCQTPSLRRSSSPTATRKKPGVAPKPPHLANSQVQGDALIIGKSTEV</sequence>
<dbReference type="Gene3D" id="2.30.29.30">
    <property type="entry name" value="Pleckstrin-homology domain (PH domain)/Phosphotyrosine-binding domain (PTB)"/>
    <property type="match status" value="1"/>
</dbReference>
<name>A0A9Y3RET7_9CICH</name>
<feature type="domain" description="PH" evidence="2">
    <location>
        <begin position="1879"/>
        <end position="1986"/>
    </location>
</feature>
<feature type="region of interest" description="Disordered" evidence="1">
    <location>
        <begin position="1563"/>
        <end position="1583"/>
    </location>
</feature>
<dbReference type="Gene3D" id="1.20.900.10">
    <property type="entry name" value="Dbl homology (DH) domain"/>
    <property type="match status" value="1"/>
</dbReference>
<accession>A0A9Y3RET7</accession>
<dbReference type="Proteomes" id="UP000695023">
    <property type="component" value="Unplaced"/>
</dbReference>
<keyword evidence="4" id="KW-1185">Reference proteome</keyword>